<name>Q9KDK7_HALH5</name>
<evidence type="ECO:0000256" key="8">
    <source>
        <dbReference type="ARBA" id="ARBA00022741"/>
    </source>
</evidence>
<proteinExistence type="inferred from homology"/>
<comment type="similarity">
    <text evidence="3">Belongs to the nitronate monooxygenase family. NMO class I subfamily.</text>
</comment>
<reference evidence="13 14" key="1">
    <citation type="journal article" date="2000" name="Nucleic Acids Res.">
        <title>Complete genome sequence of the alkaliphilic bacterium Bacillus halodurans and genomic sequence comparison with Bacillus subtilis.</title>
        <authorList>
            <person name="Takami H."/>
            <person name="Nakasone K."/>
            <person name="Takaki Y."/>
            <person name="Maeno G."/>
            <person name="Sasaki R."/>
            <person name="Masui N."/>
            <person name="Fuji F."/>
            <person name="Hirama C."/>
            <person name="Nakamura Y."/>
            <person name="Ogasawara N."/>
            <person name="Kuhara S."/>
            <person name="Horikoshi K."/>
        </authorList>
    </citation>
    <scope>NUCLEOTIDE SEQUENCE [LARGE SCALE GENOMIC DNA]</scope>
    <source>
        <strain evidence="14">ATCC BAA-125 / DSM 18197 / FERM 7344 / JCM 9153 / C-125</strain>
    </source>
</reference>
<keyword evidence="14" id="KW-1185">Reference proteome</keyword>
<evidence type="ECO:0000256" key="2">
    <source>
        <dbReference type="ARBA" id="ARBA00003535"/>
    </source>
</evidence>
<dbReference type="GO" id="GO:0018580">
    <property type="term" value="F:nitronate monooxygenase activity"/>
    <property type="evidence" value="ECO:0007669"/>
    <property type="project" value="InterPro"/>
</dbReference>
<dbReference type="AlphaFoldDB" id="Q9KDK7"/>
<dbReference type="PANTHER" id="PTHR42747:SF3">
    <property type="entry name" value="NITRONATE MONOOXYGENASE-RELATED"/>
    <property type="match status" value="1"/>
</dbReference>
<evidence type="ECO:0000313" key="14">
    <source>
        <dbReference type="Proteomes" id="UP000001258"/>
    </source>
</evidence>
<accession>Q9KDK7</accession>
<dbReference type="HOGENOM" id="CLU_038732_5_1_9"/>
<sequence>MFQTALCKRLSIEFPIVQAGMAGGPTTPELVAAVSNHGGLGTIGAGYMTVEALEVAIKRIRQLTDRPFAVNLFCTDWACDYSRLEEVKPVLDQIRANLGLGKLEEVPAGRDMFRDKFDLLLKERVPVFSSAFGLLAKHDVERLKEFGILWTAMVTTVGEAQEAEQQGADVIVAQGSDAGGHRGTFSVDEKKDGASIGTFSLVPQIVDHVQVPVVAAGGVVDGRGLVAALALGAAGVQMGTRFLLTKEAGTASYYRKALLTSTEEDTVLTRAFSGRPARGIDNEFINQFETSGVEPLPFPAQNHLTSTIRKEAGRQQKQEYSSLWSGQGLRLLQRDGEEAGAVIAQLMNEAKSIWRGWNKTAQDPL</sequence>
<dbReference type="eggNOG" id="COG2070">
    <property type="taxonomic scope" value="Bacteria"/>
</dbReference>
<keyword evidence="8" id="KW-0547">Nucleotide-binding</keyword>
<dbReference type="Gene3D" id="3.20.20.70">
    <property type="entry name" value="Aldolase class I"/>
    <property type="match status" value="1"/>
</dbReference>
<evidence type="ECO:0000256" key="7">
    <source>
        <dbReference type="ARBA" id="ARBA00022643"/>
    </source>
</evidence>
<dbReference type="KEGG" id="bha:BH1205"/>
<dbReference type="InterPro" id="IPR004136">
    <property type="entry name" value="NMO"/>
</dbReference>
<dbReference type="OrthoDB" id="9778912at2"/>
<evidence type="ECO:0000256" key="1">
    <source>
        <dbReference type="ARBA" id="ARBA00001917"/>
    </source>
</evidence>
<evidence type="ECO:0000256" key="3">
    <source>
        <dbReference type="ARBA" id="ARBA00009881"/>
    </source>
</evidence>
<evidence type="ECO:0000256" key="4">
    <source>
        <dbReference type="ARBA" id="ARBA00013457"/>
    </source>
</evidence>
<dbReference type="RefSeq" id="WP_010897374.1">
    <property type="nucleotide sequence ID" value="NC_002570.2"/>
</dbReference>
<keyword evidence="9" id="KW-0560">Oxidoreductase</keyword>
<keyword evidence="10" id="KW-0503">Monooxygenase</keyword>
<dbReference type="EMBL" id="BA000004">
    <property type="protein sequence ID" value="BAB04924.1"/>
    <property type="molecule type" value="Genomic_DNA"/>
</dbReference>
<comment type="function">
    <text evidence="2">Nitronate monooxygenase that uses molecular oxygen to catalyze the oxidative denitrification of alkyl nitronates. Acts on propionate 3-nitronate (P3N), the presumed physiological substrate. Probably functions in the detoxification of P3N, a metabolic poison produced by plants and fungi as a defense mechanism.</text>
</comment>
<evidence type="ECO:0000313" key="13">
    <source>
        <dbReference type="EMBL" id="BAB04924.1"/>
    </source>
</evidence>
<keyword evidence="7" id="KW-0288">FMN</keyword>
<protein>
    <recommendedName>
        <fullName evidence="4">Probable nitronate monooxygenase</fullName>
    </recommendedName>
    <alternativeName>
        <fullName evidence="11">Propionate 3-nitronate monooxygenase</fullName>
    </alternativeName>
</protein>
<dbReference type="SUPFAM" id="SSF51412">
    <property type="entry name" value="Inosine monophosphate dehydrogenase (IMPDH)"/>
    <property type="match status" value="1"/>
</dbReference>
<comment type="cofactor">
    <cofactor evidence="1">
        <name>FMN</name>
        <dbReference type="ChEBI" id="CHEBI:58210"/>
    </cofactor>
</comment>
<evidence type="ECO:0000256" key="9">
    <source>
        <dbReference type="ARBA" id="ARBA00023002"/>
    </source>
</evidence>
<dbReference type="CDD" id="cd04730">
    <property type="entry name" value="NPD_like"/>
    <property type="match status" value="1"/>
</dbReference>
<evidence type="ECO:0000256" key="6">
    <source>
        <dbReference type="ARBA" id="ARBA00022630"/>
    </source>
</evidence>
<keyword evidence="6" id="KW-0285">Flavoprotein</keyword>
<dbReference type="Pfam" id="PF03060">
    <property type="entry name" value="NMO"/>
    <property type="match status" value="1"/>
</dbReference>
<evidence type="ECO:0000256" key="10">
    <source>
        <dbReference type="ARBA" id="ARBA00023033"/>
    </source>
</evidence>
<evidence type="ECO:0000256" key="12">
    <source>
        <dbReference type="ARBA" id="ARBA00049401"/>
    </source>
</evidence>
<gene>
    <name evidence="13" type="ordered locus">BH1205</name>
</gene>
<dbReference type="GO" id="GO:0009636">
    <property type="term" value="P:response to toxic substance"/>
    <property type="evidence" value="ECO:0007669"/>
    <property type="project" value="UniProtKB-KW"/>
</dbReference>
<dbReference type="STRING" id="272558.gene:10727099"/>
<dbReference type="FunFam" id="3.20.20.70:FF:000154">
    <property type="entry name" value="Probable nitronate monooxygenase"/>
    <property type="match status" value="1"/>
</dbReference>
<dbReference type="PIR" id="E83800">
    <property type="entry name" value="E83800"/>
</dbReference>
<keyword evidence="5" id="KW-0216">Detoxification</keyword>
<dbReference type="GO" id="GO:0000166">
    <property type="term" value="F:nucleotide binding"/>
    <property type="evidence" value="ECO:0007669"/>
    <property type="project" value="UniProtKB-KW"/>
</dbReference>
<dbReference type="Proteomes" id="UP000001258">
    <property type="component" value="Chromosome"/>
</dbReference>
<evidence type="ECO:0000256" key="11">
    <source>
        <dbReference type="ARBA" id="ARBA00031155"/>
    </source>
</evidence>
<dbReference type="InterPro" id="IPR013785">
    <property type="entry name" value="Aldolase_TIM"/>
</dbReference>
<dbReference type="PANTHER" id="PTHR42747">
    <property type="entry name" value="NITRONATE MONOOXYGENASE-RELATED"/>
    <property type="match status" value="1"/>
</dbReference>
<organism evidence="13 14">
    <name type="scientific">Halalkalibacterium halodurans (strain ATCC BAA-125 / DSM 18197 / FERM 7344 / JCM 9153 / C-125)</name>
    <name type="common">Bacillus halodurans</name>
    <dbReference type="NCBI Taxonomy" id="272558"/>
    <lineage>
        <taxon>Bacteria</taxon>
        <taxon>Bacillati</taxon>
        <taxon>Bacillota</taxon>
        <taxon>Bacilli</taxon>
        <taxon>Bacillales</taxon>
        <taxon>Bacillaceae</taxon>
        <taxon>Halalkalibacterium (ex Joshi et al. 2022)</taxon>
    </lineage>
</organism>
<comment type="catalytic activity">
    <reaction evidence="12">
        <text>3 propionate 3-nitronate + 3 O2 + H2O = 3 3-oxopropanoate + 2 nitrate + nitrite + H2O2 + 3 H(+)</text>
        <dbReference type="Rhea" id="RHEA:57332"/>
        <dbReference type="ChEBI" id="CHEBI:15377"/>
        <dbReference type="ChEBI" id="CHEBI:15378"/>
        <dbReference type="ChEBI" id="CHEBI:15379"/>
        <dbReference type="ChEBI" id="CHEBI:16240"/>
        <dbReference type="ChEBI" id="CHEBI:16301"/>
        <dbReference type="ChEBI" id="CHEBI:17632"/>
        <dbReference type="ChEBI" id="CHEBI:33190"/>
        <dbReference type="ChEBI" id="CHEBI:136067"/>
    </reaction>
</comment>
<evidence type="ECO:0000256" key="5">
    <source>
        <dbReference type="ARBA" id="ARBA00022575"/>
    </source>
</evidence>